<gene>
    <name evidence="1" type="ORF">KIMC2_10010</name>
</gene>
<proteinExistence type="predicted"/>
<accession>A0AAU9CYH0</accession>
<dbReference type="InterPro" id="IPR032254">
    <property type="entry name" value="DUF4828"/>
</dbReference>
<sequence>MLRSIKGIIKLPLNYLNRKKRNNPQNVKSKISGDWYFIDQNGHKHHLILTIKSNIIIDQNKLDTKLVEETASSIIFIDKYGYILKINLYKNIPISIYDEAENISYELI</sequence>
<dbReference type="KEGG" id="xak:KIMC2_10010"/>
<evidence type="ECO:0000313" key="1">
    <source>
        <dbReference type="EMBL" id="BDR56439.1"/>
    </source>
</evidence>
<protein>
    <submittedName>
        <fullName evidence="1">DUF4828 domain-containing protein</fullName>
    </submittedName>
</protein>
<evidence type="ECO:0000313" key="2">
    <source>
        <dbReference type="Proteomes" id="UP001321804"/>
    </source>
</evidence>
<organism evidence="1 2">
    <name type="scientific">Xylocopilactobacillus apis</name>
    <dbReference type="NCBI Taxonomy" id="2932183"/>
    <lineage>
        <taxon>Bacteria</taxon>
        <taxon>Bacillati</taxon>
        <taxon>Bacillota</taxon>
        <taxon>Bacilli</taxon>
        <taxon>Lactobacillales</taxon>
        <taxon>Lactobacillaceae</taxon>
        <taxon>Xylocopilactobacillus</taxon>
    </lineage>
</organism>
<dbReference type="AlphaFoldDB" id="A0AAU9CYH0"/>
<dbReference type="EMBL" id="AP026801">
    <property type="protein sequence ID" value="BDR56439.1"/>
    <property type="molecule type" value="Genomic_DNA"/>
</dbReference>
<reference evidence="1 2" key="1">
    <citation type="journal article" date="2023" name="Microbiol. Spectr.">
        <title>Symbiosis of Carpenter Bees with Uncharacterized Lactic Acid Bacteria Showing NAD Auxotrophy.</title>
        <authorList>
            <person name="Kawasaki S."/>
            <person name="Ozawa K."/>
            <person name="Mori T."/>
            <person name="Yamamoto A."/>
            <person name="Ito M."/>
            <person name="Ohkuma M."/>
            <person name="Sakamoto M."/>
            <person name="Matsutani M."/>
        </authorList>
    </citation>
    <scope>NUCLEOTIDE SEQUENCE [LARGE SCALE GENOMIC DNA]</scope>
    <source>
        <strain evidence="1 2">KimC2</strain>
    </source>
</reference>
<dbReference type="Proteomes" id="UP001321804">
    <property type="component" value="Chromosome"/>
</dbReference>
<name>A0AAU9CYH0_9LACO</name>
<dbReference type="Pfam" id="PF16110">
    <property type="entry name" value="DUF4828"/>
    <property type="match status" value="1"/>
</dbReference>
<keyword evidence="2" id="KW-1185">Reference proteome</keyword>